<dbReference type="EnsemblPlants" id="Kaladp0674s0190.1.v1.1">
    <property type="protein sequence ID" value="Kaladp0674s0190.1.v1.1"/>
    <property type="gene ID" value="Kaladp0674s0190.v1.1"/>
</dbReference>
<accession>A0A7N0VFZ1</accession>
<keyword evidence="2" id="KW-1185">Reference proteome</keyword>
<protein>
    <submittedName>
        <fullName evidence="1">Uncharacterized protein</fullName>
    </submittedName>
</protein>
<evidence type="ECO:0000313" key="1">
    <source>
        <dbReference type="EnsemblPlants" id="Kaladp0674s0190.1.v1.1"/>
    </source>
</evidence>
<evidence type="ECO:0000313" key="2">
    <source>
        <dbReference type="Proteomes" id="UP000594263"/>
    </source>
</evidence>
<sequence>MGSGTATQGQWTTGLCDCFEDFGNCCMTCCCPCITFGRNAEIIERGAMSCCANACIFYVLNHVGCGCLYSCGYRAKLRSQYSLPEEPCNDCCVHFFCVSCALCQEHRELKNRGFDPAAGWAGNAHRMNAPGVATGMSRN</sequence>
<reference evidence="1" key="1">
    <citation type="submission" date="2021-01" db="UniProtKB">
        <authorList>
            <consortium name="EnsemblPlants"/>
        </authorList>
    </citation>
    <scope>IDENTIFICATION</scope>
</reference>
<dbReference type="Proteomes" id="UP000594263">
    <property type="component" value="Unplaced"/>
</dbReference>
<dbReference type="Gramene" id="Kaladp0674s0190.1.v1.1">
    <property type="protein sequence ID" value="Kaladp0674s0190.1.v1.1"/>
    <property type="gene ID" value="Kaladp0674s0190.v1.1"/>
</dbReference>
<dbReference type="InterPro" id="IPR006461">
    <property type="entry name" value="PLAC_motif_containing"/>
</dbReference>
<dbReference type="PANTHER" id="PTHR15907">
    <property type="entry name" value="DUF614 FAMILY PROTEIN-RELATED"/>
    <property type="match status" value="1"/>
</dbReference>
<name>A0A7N0VFZ1_KALFE</name>
<dbReference type="NCBIfam" id="TIGR01571">
    <property type="entry name" value="A_thal_Cys_rich"/>
    <property type="match status" value="1"/>
</dbReference>
<dbReference type="Pfam" id="PF04749">
    <property type="entry name" value="PLAC8"/>
    <property type="match status" value="1"/>
</dbReference>
<organism evidence="1 2">
    <name type="scientific">Kalanchoe fedtschenkoi</name>
    <name type="common">Lavender scallops</name>
    <name type="synonym">South American air plant</name>
    <dbReference type="NCBI Taxonomy" id="63787"/>
    <lineage>
        <taxon>Eukaryota</taxon>
        <taxon>Viridiplantae</taxon>
        <taxon>Streptophyta</taxon>
        <taxon>Embryophyta</taxon>
        <taxon>Tracheophyta</taxon>
        <taxon>Spermatophyta</taxon>
        <taxon>Magnoliopsida</taxon>
        <taxon>eudicotyledons</taxon>
        <taxon>Gunneridae</taxon>
        <taxon>Pentapetalae</taxon>
        <taxon>Saxifragales</taxon>
        <taxon>Crassulaceae</taxon>
        <taxon>Kalanchoe</taxon>
    </lineage>
</organism>
<proteinExistence type="predicted"/>
<dbReference type="AlphaFoldDB" id="A0A7N0VFZ1"/>
<dbReference type="OMA" id="PHPMMAV"/>